<keyword evidence="2" id="KW-1185">Reference proteome</keyword>
<gene>
    <name evidence="1" type="ORF">HZZ10_06080</name>
</gene>
<evidence type="ECO:0000313" key="2">
    <source>
        <dbReference type="Proteomes" id="UP000561011"/>
    </source>
</evidence>
<sequence length="329" mass="36794">MTSDCDAAGEWRQGDHFDLKKIFITEDGKPVEIQCNEGVVLISQTCDVVIPTREYVQVARVSVEEPSRAGTLKRGNSARWIPMPSLGRNEFLDLDLIATVRKSDLSGLRTKALIDGTDNKEVRDFAQCIARKFGRFAFPDHIVPALQPIQTLLRGKSARNSNLAKVVSWIHEMRVSADDWFAPDASLTLYFILDPGHLPLDMVEGPRPLPIRNRIAFKLEAVSPTGRHIKDSEKAVLRNLHGRSPQEELEEVCLELSNIKDEPEALATRELDDLWFAFRSLVSKICEVGSDSEITVEVDAVAIDEFTMLSFVTSESLDLSHLSSTLIRP</sequence>
<organism evidence="1 2">
    <name type="scientific">Sanguibacter inulinus</name>
    <dbReference type="NCBI Taxonomy" id="60922"/>
    <lineage>
        <taxon>Bacteria</taxon>
        <taxon>Bacillati</taxon>
        <taxon>Actinomycetota</taxon>
        <taxon>Actinomycetes</taxon>
        <taxon>Micrococcales</taxon>
        <taxon>Sanguibacteraceae</taxon>
        <taxon>Sanguibacter</taxon>
    </lineage>
</organism>
<dbReference type="Proteomes" id="UP000561011">
    <property type="component" value="Unassembled WGS sequence"/>
</dbReference>
<protein>
    <submittedName>
        <fullName evidence="1">Uncharacterized protein</fullName>
    </submittedName>
</protein>
<name>A0A853ERP5_9MICO</name>
<dbReference type="AlphaFoldDB" id="A0A853ERP5"/>
<dbReference type="RefSeq" id="WP_179912830.1">
    <property type="nucleotide sequence ID" value="NZ_JACBYE010000009.1"/>
</dbReference>
<dbReference type="EMBL" id="JACBYE010000009">
    <property type="protein sequence ID" value="NYS93097.1"/>
    <property type="molecule type" value="Genomic_DNA"/>
</dbReference>
<proteinExistence type="predicted"/>
<reference evidence="1 2" key="1">
    <citation type="submission" date="2020-07" db="EMBL/GenBank/DDBJ databases">
        <title>MOT database genomes.</title>
        <authorList>
            <person name="Joseph S."/>
            <person name="Aduse-Opoku J."/>
            <person name="Hashim A."/>
            <person name="Wade W."/>
            <person name="Curtis M."/>
        </authorList>
    </citation>
    <scope>NUCLEOTIDE SEQUENCE [LARGE SCALE GENOMIC DNA]</scope>
    <source>
        <strain evidence="1 2">DSM 100099</strain>
    </source>
</reference>
<accession>A0A853ERP5</accession>
<evidence type="ECO:0000313" key="1">
    <source>
        <dbReference type="EMBL" id="NYS93097.1"/>
    </source>
</evidence>
<comment type="caution">
    <text evidence="1">The sequence shown here is derived from an EMBL/GenBank/DDBJ whole genome shotgun (WGS) entry which is preliminary data.</text>
</comment>